<evidence type="ECO:0000256" key="1">
    <source>
        <dbReference type="ARBA" id="ARBA00001936"/>
    </source>
</evidence>
<reference evidence="12" key="2">
    <citation type="submission" date="2025-08" db="UniProtKB">
        <authorList>
            <consortium name="RefSeq"/>
        </authorList>
    </citation>
    <scope>IDENTIFICATION</scope>
    <source>
        <tissue evidence="12">Leaves</tissue>
    </source>
</reference>
<feature type="site" description="Important for catalytic activity" evidence="8">
    <location>
        <position position="267"/>
    </location>
</feature>
<evidence type="ECO:0000256" key="3">
    <source>
        <dbReference type="ARBA" id="ARBA00022723"/>
    </source>
</evidence>
<feature type="binding site" evidence="7">
    <location>
        <position position="7"/>
    </location>
    <ligand>
        <name>Mg(2+)</name>
        <dbReference type="ChEBI" id="CHEBI:18420"/>
        <label>1</label>
    </ligand>
</feature>
<dbReference type="GO" id="GO:0005634">
    <property type="term" value="C:nucleus"/>
    <property type="evidence" value="ECO:0007669"/>
    <property type="project" value="TreeGrafter"/>
</dbReference>
<dbReference type="GO" id="GO:0006284">
    <property type="term" value="P:base-excision repair"/>
    <property type="evidence" value="ECO:0007669"/>
    <property type="project" value="TreeGrafter"/>
</dbReference>
<dbReference type="InterPro" id="IPR036691">
    <property type="entry name" value="Endo/exonu/phosph_ase_sf"/>
</dbReference>
<reference evidence="11" key="1">
    <citation type="journal article" date="2025" name="Foods">
        <title>Unveiling the Microbial Signatures of Arabica Coffee Cherries: Insights into Ripeness Specific Diversity, Functional Traits, and Implications for Quality and Safety.</title>
        <authorList>
            <consortium name="RefSeq"/>
            <person name="Tenea G.N."/>
            <person name="Cifuentes V."/>
            <person name="Reyes P."/>
            <person name="Cevallos-Vallejos M."/>
        </authorList>
    </citation>
    <scope>NUCLEOTIDE SEQUENCE [LARGE SCALE GENOMIC DNA]</scope>
</reference>
<dbReference type="FunFam" id="3.60.10.10:FF:000042">
    <property type="entry name" value="DNA-(apurinic or apyrimidinic site) lyase"/>
    <property type="match status" value="1"/>
</dbReference>
<feature type="site" description="Interaction with DNA substrate" evidence="8">
    <location>
        <position position="325"/>
    </location>
</feature>
<feature type="active site" description="Proton donor/acceptor" evidence="6">
    <location>
        <position position="196"/>
    </location>
</feature>
<feature type="site" description="Transition state stabilizer" evidence="8">
    <location>
        <position position="198"/>
    </location>
</feature>
<evidence type="ECO:0000256" key="4">
    <source>
        <dbReference type="ARBA" id="ARBA00022801"/>
    </source>
</evidence>
<feature type="active site" description="Proton acceptor" evidence="6">
    <location>
        <position position="325"/>
    </location>
</feature>
<dbReference type="PROSITE" id="PS00728">
    <property type="entry name" value="AP_NUCLEASE_F1_3"/>
    <property type="match status" value="1"/>
</dbReference>
<dbReference type="PANTHER" id="PTHR22748">
    <property type="entry name" value="AP ENDONUCLEASE"/>
    <property type="match status" value="1"/>
</dbReference>
<dbReference type="GO" id="GO:0003677">
    <property type="term" value="F:DNA binding"/>
    <property type="evidence" value="ECO:0007669"/>
    <property type="project" value="InterPro"/>
</dbReference>
<feature type="binding site" evidence="7">
    <location>
        <position position="198"/>
    </location>
    <ligand>
        <name>Mg(2+)</name>
        <dbReference type="ChEBI" id="CHEBI:18420"/>
        <label>1</label>
    </ligand>
</feature>
<feature type="binding site" evidence="7">
    <location>
        <position position="324"/>
    </location>
    <ligand>
        <name>Mg(2+)</name>
        <dbReference type="ChEBI" id="CHEBI:18420"/>
        <label>1</label>
    </ligand>
</feature>
<dbReference type="InterPro" id="IPR004808">
    <property type="entry name" value="AP_endonuc_1"/>
</dbReference>
<gene>
    <name evidence="12" type="primary">LOC113701784</name>
</gene>
<feature type="domain" description="Endonuclease/exonuclease/phosphatase" evidence="10">
    <location>
        <begin position="4"/>
        <end position="276"/>
    </location>
</feature>
<dbReference type="Proteomes" id="UP001652660">
    <property type="component" value="Chromosome 7e"/>
</dbReference>
<dbReference type="GO" id="GO:0046872">
    <property type="term" value="F:metal ion binding"/>
    <property type="evidence" value="ECO:0007669"/>
    <property type="project" value="UniProtKB-KW"/>
</dbReference>
<dbReference type="GO" id="GO:0003906">
    <property type="term" value="F:DNA-(apurinic or apyrimidinic site) endonuclease activity"/>
    <property type="evidence" value="ECO:0007669"/>
    <property type="project" value="TreeGrafter"/>
</dbReference>
<comment type="cofactor">
    <cofactor evidence="1">
        <name>Mn(2+)</name>
        <dbReference type="ChEBI" id="CHEBI:29035"/>
    </cofactor>
</comment>
<feature type="binding site" evidence="7">
    <location>
        <position position="325"/>
    </location>
    <ligand>
        <name>Mg(2+)</name>
        <dbReference type="ChEBI" id="CHEBI:18420"/>
        <label>1</label>
    </ligand>
</feature>
<evidence type="ECO:0000259" key="10">
    <source>
        <dbReference type="Pfam" id="PF03372"/>
    </source>
</evidence>
<dbReference type="GO" id="GO:0008311">
    <property type="term" value="F:double-stranded DNA 3'-5' DNA exonuclease activity"/>
    <property type="evidence" value="ECO:0007669"/>
    <property type="project" value="TreeGrafter"/>
</dbReference>
<dbReference type="InterPro" id="IPR020848">
    <property type="entry name" value="AP_endonuclease_F1_CS"/>
</dbReference>
<evidence type="ECO:0000313" key="12">
    <source>
        <dbReference type="RefSeq" id="XP_027078382.1"/>
    </source>
</evidence>
<evidence type="ECO:0000256" key="7">
    <source>
        <dbReference type="PIRSR" id="PIRSR604808-2"/>
    </source>
</evidence>
<sequence>MKIVTYNINGLRPRISQFGSLRKLLDSLDADIICFQETKISKQELRADLVRADGYESFFSCNRNFDKSRAGYSGVATFCRVKSAFSSDEVALPVAAEEGFTGLLESPRVTGPQKDECSSALEGLEEFSRDELLKVDSEGRCVITDHSHFVLFNVYGPRADCDDTERIQFKGIFFKIIQRRWECLLHQGRRVFVVGDLNIAPTAIDRCDAGPDFENNEFRRWFRSLLVENEGQFVDVFRTKHPDRREAYTCWPTNTGAEEFNFGARIDHILISGSCLHEESGQEEHNFVSCHVEDCEILIQFKRWKPGNTPRWKGGRSIKLEGSDHVPVCVSLEEIPSVPPHGAPSLSTRYCPQVYGCQQTLVSMLTRKQSAESFKNSEESSSFLVQKLMTALKAQHVSVPVAQLFVWVAILQKQGLTWKPGRKQDKVSGLSSHSNHSSRKVPVTVRLLRDPPMTSSLVGQMSLLLSVVPTAPQYTLK</sequence>
<organism evidence="11 12">
    <name type="scientific">Coffea arabica</name>
    <name type="common">Arabian coffee</name>
    <dbReference type="NCBI Taxonomy" id="13443"/>
    <lineage>
        <taxon>Eukaryota</taxon>
        <taxon>Viridiplantae</taxon>
        <taxon>Streptophyta</taxon>
        <taxon>Embryophyta</taxon>
        <taxon>Tracheophyta</taxon>
        <taxon>Spermatophyta</taxon>
        <taxon>Magnoliopsida</taxon>
        <taxon>eudicotyledons</taxon>
        <taxon>Gunneridae</taxon>
        <taxon>Pentapetalae</taxon>
        <taxon>asterids</taxon>
        <taxon>lamiids</taxon>
        <taxon>Gentianales</taxon>
        <taxon>Rubiaceae</taxon>
        <taxon>Ixoroideae</taxon>
        <taxon>Gardenieae complex</taxon>
        <taxon>Bertiereae - Coffeeae clade</taxon>
        <taxon>Coffeeae</taxon>
        <taxon>Coffea</taxon>
    </lineage>
</organism>
<feature type="binding site" evidence="7">
    <location>
        <position position="37"/>
    </location>
    <ligand>
        <name>Mg(2+)</name>
        <dbReference type="ChEBI" id="CHEBI:18420"/>
        <label>1</label>
    </ligand>
</feature>
<dbReference type="PROSITE" id="PS51435">
    <property type="entry name" value="AP_NUCLEASE_F1_4"/>
    <property type="match status" value="1"/>
</dbReference>
<comment type="cofactor">
    <cofactor evidence="7">
        <name>Mg(2+)</name>
        <dbReference type="ChEBI" id="CHEBI:18420"/>
    </cofactor>
    <cofactor evidence="7">
        <name>Mn(2+)</name>
        <dbReference type="ChEBI" id="CHEBI:29035"/>
    </cofactor>
    <text evidence="7">Probably binds two magnesium or manganese ions per subunit.</text>
</comment>
<evidence type="ECO:0000256" key="8">
    <source>
        <dbReference type="PIRSR" id="PIRSR604808-3"/>
    </source>
</evidence>
<keyword evidence="5 7" id="KW-0460">Magnesium</keyword>
<protein>
    <submittedName>
        <fullName evidence="12">DNA-(Apurinic or apyrimidinic site) endonuclease 2-like isoform X2</fullName>
    </submittedName>
</protein>
<comment type="similarity">
    <text evidence="2">Belongs to the DNA repair enzymes AP/ExoA family.</text>
</comment>
<keyword evidence="7" id="KW-0464">Manganese</keyword>
<evidence type="ECO:0000313" key="11">
    <source>
        <dbReference type="Proteomes" id="UP001652660"/>
    </source>
</evidence>
<keyword evidence="11" id="KW-1185">Reference proteome</keyword>
<dbReference type="SUPFAM" id="SSF56219">
    <property type="entry name" value="DNase I-like"/>
    <property type="match status" value="1"/>
</dbReference>
<keyword evidence="3 7" id="KW-0479">Metal-binding</keyword>
<dbReference type="GO" id="GO:0008081">
    <property type="term" value="F:phosphoric diester hydrolase activity"/>
    <property type="evidence" value="ECO:0007669"/>
    <property type="project" value="TreeGrafter"/>
</dbReference>
<dbReference type="PANTHER" id="PTHR22748:SF4">
    <property type="entry name" value="DNA-(APURINIC OR APYRIMIDINIC SITE) ENDONUCLEASE 2"/>
    <property type="match status" value="1"/>
</dbReference>
<evidence type="ECO:0000256" key="6">
    <source>
        <dbReference type="PIRSR" id="PIRSR604808-1"/>
    </source>
</evidence>
<feature type="binding site" evidence="7">
    <location>
        <position position="196"/>
    </location>
    <ligand>
        <name>Mg(2+)</name>
        <dbReference type="ChEBI" id="CHEBI:18420"/>
        <label>1</label>
    </ligand>
</feature>
<evidence type="ECO:0000256" key="5">
    <source>
        <dbReference type="ARBA" id="ARBA00022842"/>
    </source>
</evidence>
<keyword evidence="4" id="KW-0378">Hydrolase</keyword>
<proteinExistence type="inferred from homology"/>
<dbReference type="RefSeq" id="XP_027078382.1">
    <property type="nucleotide sequence ID" value="XM_027222581.2"/>
</dbReference>
<evidence type="ECO:0000256" key="9">
    <source>
        <dbReference type="SAM" id="MobiDB-lite"/>
    </source>
</evidence>
<accession>A0A6P6TK14</accession>
<name>A0A6P6TK14_COFAR</name>
<feature type="active site" evidence="6">
    <location>
        <position position="155"/>
    </location>
</feature>
<evidence type="ECO:0000256" key="2">
    <source>
        <dbReference type="ARBA" id="ARBA00007092"/>
    </source>
</evidence>
<feature type="region of interest" description="Disordered" evidence="9">
    <location>
        <begin position="420"/>
        <end position="442"/>
    </location>
</feature>
<dbReference type="Pfam" id="PF03372">
    <property type="entry name" value="Exo_endo_phos"/>
    <property type="match status" value="1"/>
</dbReference>
<dbReference type="Gene3D" id="3.60.10.10">
    <property type="entry name" value="Endonuclease/exonuclease/phosphatase"/>
    <property type="match status" value="1"/>
</dbReference>
<dbReference type="InterPro" id="IPR005135">
    <property type="entry name" value="Endo/exonuclease/phosphatase"/>
</dbReference>
<dbReference type="GeneID" id="113701784"/>
<dbReference type="AlphaFoldDB" id="A0A6P6TK14"/>